<sequence>MGKKENEGNCRRNYYQAKRGDCVIFVWLFLFVIIVAVVAGVVMGVKQAAKLKKRTKELGASASLSVQYVDGLPLQPGVKCDLFLLEEKLLIENESQKFEIKNQNIRVATVKSEQEILEKSKSVVGRAVVGGVLLGPLGAIVGGMTGVGNKRKKGKKSHFFILNYLDSKGEMQSVTFMDDMAITLSVFAGQLNKATIQYRPEVVEL</sequence>
<dbReference type="Proteomes" id="UP001310386">
    <property type="component" value="Unassembled WGS sequence"/>
</dbReference>
<protein>
    <submittedName>
        <fullName evidence="2">Uncharacterized protein</fullName>
    </submittedName>
</protein>
<organism evidence="2 3">
    <name type="scientific">Ferviditalea candida</name>
    <dbReference type="NCBI Taxonomy" id="3108399"/>
    <lineage>
        <taxon>Bacteria</taxon>
        <taxon>Bacillati</taxon>
        <taxon>Bacillota</taxon>
        <taxon>Bacilli</taxon>
        <taxon>Bacillales</taxon>
        <taxon>Paenibacillaceae</taxon>
        <taxon>Ferviditalea</taxon>
    </lineage>
</organism>
<name>A0ABU5ZKS1_9BACL</name>
<feature type="transmembrane region" description="Helical" evidence="1">
    <location>
        <begin position="127"/>
        <end position="147"/>
    </location>
</feature>
<feature type="transmembrane region" description="Helical" evidence="1">
    <location>
        <begin position="21"/>
        <end position="45"/>
    </location>
</feature>
<dbReference type="RefSeq" id="WP_371755240.1">
    <property type="nucleotide sequence ID" value="NZ_JAYJLD010000027.1"/>
</dbReference>
<reference evidence="2" key="1">
    <citation type="submission" date="2023-12" db="EMBL/GenBank/DDBJ databases">
        <title>Fervidustalea candida gen. nov., sp. nov., a novel member of the family Paenibacillaceae isolated from a geothermal area.</title>
        <authorList>
            <person name="Li W.-J."/>
            <person name="Jiao J.-Y."/>
            <person name="Chen Y."/>
        </authorList>
    </citation>
    <scope>NUCLEOTIDE SEQUENCE</scope>
    <source>
        <strain evidence="2">SYSU GA230002</strain>
    </source>
</reference>
<accession>A0ABU5ZKS1</accession>
<dbReference type="EMBL" id="JAYJLD010000027">
    <property type="protein sequence ID" value="MEB3103114.1"/>
    <property type="molecule type" value="Genomic_DNA"/>
</dbReference>
<gene>
    <name evidence="2" type="ORF">VF724_15765</name>
</gene>
<keyword evidence="1" id="KW-0812">Transmembrane</keyword>
<keyword evidence="1" id="KW-1133">Transmembrane helix</keyword>
<keyword evidence="1" id="KW-0472">Membrane</keyword>
<comment type="caution">
    <text evidence="2">The sequence shown here is derived from an EMBL/GenBank/DDBJ whole genome shotgun (WGS) entry which is preliminary data.</text>
</comment>
<keyword evidence="3" id="KW-1185">Reference proteome</keyword>
<evidence type="ECO:0000313" key="3">
    <source>
        <dbReference type="Proteomes" id="UP001310386"/>
    </source>
</evidence>
<evidence type="ECO:0000313" key="2">
    <source>
        <dbReference type="EMBL" id="MEB3103114.1"/>
    </source>
</evidence>
<evidence type="ECO:0000256" key="1">
    <source>
        <dbReference type="SAM" id="Phobius"/>
    </source>
</evidence>
<proteinExistence type="predicted"/>